<sequence>MSNEKKPNKPKALTSGSLKATESKRRQVFKPILENPYTISKKWPFIEQSTARTILELLESVLSPVGNHNEALQSAKSESERNQIRSNVPKVLREVTIGFNSTTNALENQSQMRRRISQTKKPKQDSKNTDRKNIRFVFVAKADMGSSVLSSSFPVLTYTASDSKKDLIKLIALPRGSTTTLSRTLKCEDCSVLGLTSNMEEAKPLYEILEKIEDLELPWLDYLFEPHCSTYTYFEKPSIQMVQTSAPIIKKQTKTT</sequence>
<dbReference type="Proteomes" id="UP000005222">
    <property type="component" value="Chromosome A"/>
</dbReference>
<organism evidence="2 4">
    <name type="scientific">Pichia sorbitophila (strain ATCC MYA-4447 / BCRC 22081 / CBS 7064 / NBRC 10061 / NRRL Y-12695)</name>
    <name type="common">Hybrid yeast</name>
    <dbReference type="NCBI Taxonomy" id="559304"/>
    <lineage>
        <taxon>Eukaryota</taxon>
        <taxon>Fungi</taxon>
        <taxon>Dikarya</taxon>
        <taxon>Ascomycota</taxon>
        <taxon>Saccharomycotina</taxon>
        <taxon>Pichiomycetes</taxon>
        <taxon>Debaryomycetaceae</taxon>
        <taxon>Millerozyma</taxon>
    </lineage>
</organism>
<feature type="region of interest" description="Disordered" evidence="1">
    <location>
        <begin position="1"/>
        <end position="24"/>
    </location>
</feature>
<proteinExistence type="predicted"/>
<dbReference type="STRING" id="559304.G8YVN8"/>
<dbReference type="OMA" id="QWPFIEP"/>
<evidence type="ECO:0000313" key="3">
    <source>
        <dbReference type="EMBL" id="CCE73482.1"/>
    </source>
</evidence>
<evidence type="ECO:0000256" key="1">
    <source>
        <dbReference type="SAM" id="MobiDB-lite"/>
    </source>
</evidence>
<dbReference type="HOGENOM" id="CLU_047273_0_0_1"/>
<dbReference type="AlphaFoldDB" id="G8YVN8"/>
<dbReference type="GO" id="GO:0005655">
    <property type="term" value="C:nucleolar ribonuclease P complex"/>
    <property type="evidence" value="ECO:0007669"/>
    <property type="project" value="TreeGrafter"/>
</dbReference>
<dbReference type="Proteomes" id="UP000005222">
    <property type="component" value="Chromosome B"/>
</dbReference>
<dbReference type="InterPro" id="IPR013241">
    <property type="entry name" value="RNase_P_Pop3"/>
</dbReference>
<dbReference type="GO" id="GO:0005829">
    <property type="term" value="C:cytosol"/>
    <property type="evidence" value="ECO:0007669"/>
    <property type="project" value="TreeGrafter"/>
</dbReference>
<protein>
    <submittedName>
        <fullName evidence="2">Piso0_000524 protein</fullName>
    </submittedName>
</protein>
<dbReference type="GO" id="GO:0008033">
    <property type="term" value="P:tRNA processing"/>
    <property type="evidence" value="ECO:0007669"/>
    <property type="project" value="InterPro"/>
</dbReference>
<keyword evidence="4" id="KW-1185">Reference proteome</keyword>
<dbReference type="Pfam" id="PF08228">
    <property type="entry name" value="RNase_P_pop3"/>
    <property type="match status" value="1"/>
</dbReference>
<dbReference type="EMBL" id="FO082058">
    <property type="protein sequence ID" value="CCE73482.1"/>
    <property type="molecule type" value="Genomic_DNA"/>
</dbReference>
<dbReference type="FunCoup" id="G8YVN8">
    <property type="interactions" value="186"/>
</dbReference>
<dbReference type="EMBL" id="FO082059">
    <property type="protein sequence ID" value="CCE72921.1"/>
    <property type="molecule type" value="Genomic_DNA"/>
</dbReference>
<reference evidence="2" key="1">
    <citation type="submission" date="2011-10" db="EMBL/GenBank/DDBJ databases">
        <authorList>
            <person name="Genoscope - CEA"/>
        </authorList>
    </citation>
    <scope>NUCLEOTIDE SEQUENCE</scope>
    <source>
        <strain evidence="2">CBS 7064</strain>
    </source>
</reference>
<dbReference type="GO" id="GO:0000171">
    <property type="term" value="F:ribonuclease MRP activity"/>
    <property type="evidence" value="ECO:0007669"/>
    <property type="project" value="TreeGrafter"/>
</dbReference>
<dbReference type="PANTHER" id="PTHR28272">
    <property type="entry name" value="RIBONUCLEASES P/MRP PROTEIN SUBUNIT POP3"/>
    <property type="match status" value="1"/>
</dbReference>
<reference evidence="4" key="2">
    <citation type="journal article" date="2012" name="G3 (Bethesda)">
        <title>Pichia sorbitophila, an interspecies yeast hybrid reveals early steps of genome resolution following polyploidization.</title>
        <authorList>
            <person name="Leh Louis V."/>
            <person name="Despons L."/>
            <person name="Friedrich A."/>
            <person name="Martin T."/>
            <person name="Durrens P."/>
            <person name="Casaregola S."/>
            <person name="Neuveglise C."/>
            <person name="Fairhead C."/>
            <person name="Marck C."/>
            <person name="Cruz J.A."/>
            <person name="Straub M.L."/>
            <person name="Kugler V."/>
            <person name="Sacerdot C."/>
            <person name="Uzunov Z."/>
            <person name="Thierry A."/>
            <person name="Weiss S."/>
            <person name="Bleykasten C."/>
            <person name="De Montigny J."/>
            <person name="Jacques N."/>
            <person name="Jung P."/>
            <person name="Lemaire M."/>
            <person name="Mallet S."/>
            <person name="Morel G."/>
            <person name="Richard G.F."/>
            <person name="Sarkar A."/>
            <person name="Savel G."/>
            <person name="Schacherer J."/>
            <person name="Seret M.L."/>
            <person name="Talla E."/>
            <person name="Samson G."/>
            <person name="Jubin C."/>
            <person name="Poulain J."/>
            <person name="Vacherie B."/>
            <person name="Barbe V."/>
            <person name="Pelletier E."/>
            <person name="Sherman D.J."/>
            <person name="Westhof E."/>
            <person name="Weissenbach J."/>
            <person name="Baret P.V."/>
            <person name="Wincker P."/>
            <person name="Gaillardin C."/>
            <person name="Dujon B."/>
            <person name="Souciet J.L."/>
        </authorList>
    </citation>
    <scope>NUCLEOTIDE SEQUENCE [LARGE SCALE GENOMIC DNA]</scope>
    <source>
        <strain evidence="4">ATCC MYA-4447 / BCRC 22081 / CBS 7064 / NBRC 10061 / NRRL Y-12695</strain>
    </source>
</reference>
<dbReference type="GO" id="GO:0034965">
    <property type="term" value="P:intronic box C/D snoRNA processing"/>
    <property type="evidence" value="ECO:0007669"/>
    <property type="project" value="TreeGrafter"/>
</dbReference>
<evidence type="ECO:0000313" key="4">
    <source>
        <dbReference type="Proteomes" id="UP000005222"/>
    </source>
</evidence>
<dbReference type="PANTHER" id="PTHR28272:SF1">
    <property type="entry name" value="RIBONUCLEASES P_MRP PROTEIN SUBUNIT POP3"/>
    <property type="match status" value="1"/>
</dbReference>
<dbReference type="OrthoDB" id="20109at2759"/>
<gene>
    <name evidence="2" type="primary">Piso0_000524</name>
    <name evidence="2" type="ORF">GNLVRS01_PISO0A11242g</name>
    <name evidence="3" type="ORF">GNLVRS01_PISO0B11309g</name>
</gene>
<dbReference type="GO" id="GO:0006364">
    <property type="term" value="P:rRNA processing"/>
    <property type="evidence" value="ECO:0007669"/>
    <property type="project" value="InterPro"/>
</dbReference>
<name>G8YVN8_PICSO</name>
<evidence type="ECO:0000313" key="2">
    <source>
        <dbReference type="EMBL" id="CCE72921.1"/>
    </source>
</evidence>
<feature type="region of interest" description="Disordered" evidence="1">
    <location>
        <begin position="109"/>
        <end position="128"/>
    </location>
</feature>
<dbReference type="eggNOG" id="ENOG502S6UT">
    <property type="taxonomic scope" value="Eukaryota"/>
</dbReference>
<dbReference type="GO" id="GO:0000172">
    <property type="term" value="C:ribonuclease MRP complex"/>
    <property type="evidence" value="ECO:0007669"/>
    <property type="project" value="TreeGrafter"/>
</dbReference>
<accession>G8YVN8</accession>
<dbReference type="InParanoid" id="G8YVN8"/>
<feature type="compositionally biased region" description="Basic residues" evidence="1">
    <location>
        <begin position="112"/>
        <end position="121"/>
    </location>
</feature>
<dbReference type="GO" id="GO:0004526">
    <property type="term" value="F:ribonuclease P activity"/>
    <property type="evidence" value="ECO:0007669"/>
    <property type="project" value="TreeGrafter"/>
</dbReference>